<dbReference type="SUPFAM" id="SSF56672">
    <property type="entry name" value="DNA/RNA polymerases"/>
    <property type="match status" value="1"/>
</dbReference>
<dbReference type="AlphaFoldDB" id="A0AAD4ZM80"/>
<dbReference type="Proteomes" id="UP001054821">
    <property type="component" value="Chromosome 1"/>
</dbReference>
<organism evidence="1 2">
    <name type="scientific">Prunus dulcis</name>
    <name type="common">Almond</name>
    <name type="synonym">Amygdalus dulcis</name>
    <dbReference type="NCBI Taxonomy" id="3755"/>
    <lineage>
        <taxon>Eukaryota</taxon>
        <taxon>Viridiplantae</taxon>
        <taxon>Streptophyta</taxon>
        <taxon>Embryophyta</taxon>
        <taxon>Tracheophyta</taxon>
        <taxon>Spermatophyta</taxon>
        <taxon>Magnoliopsida</taxon>
        <taxon>eudicotyledons</taxon>
        <taxon>Gunneridae</taxon>
        <taxon>Pentapetalae</taxon>
        <taxon>rosids</taxon>
        <taxon>fabids</taxon>
        <taxon>Rosales</taxon>
        <taxon>Rosaceae</taxon>
        <taxon>Amygdaloideae</taxon>
        <taxon>Amygdaleae</taxon>
        <taxon>Prunus</taxon>
    </lineage>
</organism>
<dbReference type="Gene3D" id="3.30.70.270">
    <property type="match status" value="1"/>
</dbReference>
<dbReference type="InterPro" id="IPR051320">
    <property type="entry name" value="Viral_Replic_Matur_Polypro"/>
</dbReference>
<dbReference type="Gene3D" id="3.10.10.10">
    <property type="entry name" value="HIV Type 1 Reverse Transcriptase, subunit A, domain 1"/>
    <property type="match status" value="1"/>
</dbReference>
<gene>
    <name evidence="1" type="ORF">L3X38_003538</name>
</gene>
<comment type="caution">
    <text evidence="1">The sequence shown here is derived from an EMBL/GenBank/DDBJ whole genome shotgun (WGS) entry which is preliminary data.</text>
</comment>
<keyword evidence="2" id="KW-1185">Reference proteome</keyword>
<proteinExistence type="predicted"/>
<protein>
    <recommendedName>
        <fullName evidence="3">Transposable element protein</fullName>
    </recommendedName>
</protein>
<dbReference type="InterPro" id="IPR043502">
    <property type="entry name" value="DNA/RNA_pol_sf"/>
</dbReference>
<evidence type="ECO:0000313" key="1">
    <source>
        <dbReference type="EMBL" id="KAI5350647.1"/>
    </source>
</evidence>
<dbReference type="InterPro" id="IPR043128">
    <property type="entry name" value="Rev_trsase/Diguanyl_cyclase"/>
</dbReference>
<reference evidence="1 2" key="1">
    <citation type="journal article" date="2022" name="G3 (Bethesda)">
        <title>Whole-genome sequence and methylome profiling of the almond [Prunus dulcis (Mill.) D.A. Webb] cultivar 'Nonpareil'.</title>
        <authorList>
            <person name="D'Amico-Willman K.M."/>
            <person name="Ouma W.Z."/>
            <person name="Meulia T."/>
            <person name="Sideli G.M."/>
            <person name="Gradziel T.M."/>
            <person name="Fresnedo-Ramirez J."/>
        </authorList>
    </citation>
    <scope>NUCLEOTIDE SEQUENCE [LARGE SCALE GENOMIC DNA]</scope>
    <source>
        <strain evidence="1">Clone GOH B32 T37-40</strain>
    </source>
</reference>
<accession>A0AAD4ZM80</accession>
<dbReference type="PANTHER" id="PTHR33064:SF39">
    <property type="match status" value="1"/>
</dbReference>
<evidence type="ECO:0000313" key="2">
    <source>
        <dbReference type="Proteomes" id="UP001054821"/>
    </source>
</evidence>
<dbReference type="PANTHER" id="PTHR33064">
    <property type="entry name" value="POL PROTEIN"/>
    <property type="match status" value="1"/>
</dbReference>
<sequence length="190" mass="21207">MEEDSNPSRDAQRSLNPNMKEVVRAEVFKLLDEGIIYPISDSKWVSPVQVVPKKSEITIVKNENNELVPTRTITSWRGIEVDKAKINIISNLPPPSSVKGVRSFLGHAGFYRSLELDQLTSKGDISQLRPPIKGRLVPLESPYFPLPVAAHLSLDPPSWSSETAIKQGGLDNFLRNFVELVRTSPATIFF</sequence>
<evidence type="ECO:0008006" key="3">
    <source>
        <dbReference type="Google" id="ProtNLM"/>
    </source>
</evidence>
<dbReference type="EMBL" id="JAJFAZ020000001">
    <property type="protein sequence ID" value="KAI5350647.1"/>
    <property type="molecule type" value="Genomic_DNA"/>
</dbReference>
<name>A0AAD4ZM80_PRUDU</name>